<evidence type="ECO:0000313" key="2">
    <source>
        <dbReference type="EMBL" id="RYR29177.1"/>
    </source>
</evidence>
<dbReference type="STRING" id="3818.A0A445ARX0"/>
<dbReference type="EMBL" id="SDMP01000011">
    <property type="protein sequence ID" value="RYR29177.1"/>
    <property type="molecule type" value="Genomic_DNA"/>
</dbReference>
<proteinExistence type="predicted"/>
<comment type="caution">
    <text evidence="2">The sequence shown here is derived from an EMBL/GenBank/DDBJ whole genome shotgun (WGS) entry which is preliminary data.</text>
</comment>
<accession>A0A445ARX0</accession>
<dbReference type="PANTHER" id="PTHR47718:SF13">
    <property type="entry name" value="OS09G0290500 PROTEIN"/>
    <property type="match status" value="1"/>
</dbReference>
<organism evidence="2 3">
    <name type="scientific">Arachis hypogaea</name>
    <name type="common">Peanut</name>
    <dbReference type="NCBI Taxonomy" id="3818"/>
    <lineage>
        <taxon>Eukaryota</taxon>
        <taxon>Viridiplantae</taxon>
        <taxon>Streptophyta</taxon>
        <taxon>Embryophyta</taxon>
        <taxon>Tracheophyta</taxon>
        <taxon>Spermatophyta</taxon>
        <taxon>Magnoliopsida</taxon>
        <taxon>eudicotyledons</taxon>
        <taxon>Gunneridae</taxon>
        <taxon>Pentapetalae</taxon>
        <taxon>rosids</taxon>
        <taxon>fabids</taxon>
        <taxon>Fabales</taxon>
        <taxon>Fabaceae</taxon>
        <taxon>Papilionoideae</taxon>
        <taxon>50 kb inversion clade</taxon>
        <taxon>dalbergioids sensu lato</taxon>
        <taxon>Dalbergieae</taxon>
        <taxon>Pterocarpus clade</taxon>
        <taxon>Arachis</taxon>
    </lineage>
</organism>
<gene>
    <name evidence="2" type="ORF">Ahy_B01g053507</name>
</gene>
<dbReference type="AlphaFoldDB" id="A0A445ARX0"/>
<name>A0A445ARX0_ARAHY</name>
<evidence type="ECO:0000313" key="3">
    <source>
        <dbReference type="Proteomes" id="UP000289738"/>
    </source>
</evidence>
<evidence type="ECO:0000256" key="1">
    <source>
        <dbReference type="SAM" id="MobiDB-lite"/>
    </source>
</evidence>
<keyword evidence="3" id="KW-1185">Reference proteome</keyword>
<dbReference type="Proteomes" id="UP000289738">
    <property type="component" value="Chromosome B01"/>
</dbReference>
<reference evidence="2 3" key="1">
    <citation type="submission" date="2019-01" db="EMBL/GenBank/DDBJ databases">
        <title>Sequencing of cultivated peanut Arachis hypogaea provides insights into genome evolution and oil improvement.</title>
        <authorList>
            <person name="Chen X."/>
        </authorList>
    </citation>
    <scope>NUCLEOTIDE SEQUENCE [LARGE SCALE GENOMIC DNA]</scope>
    <source>
        <strain evidence="3">cv. Fuhuasheng</strain>
        <tissue evidence="2">Leaves</tissue>
    </source>
</reference>
<sequence>MLKKHRKLSMSVCHIIENNEEAGIRPSKIYQSFVAAAGCHHELNFIEKDMRNYITIEVGNVSELEDAKEFGKYLLRMKEKNQNFFFELKLEDDQSIKIAFWADARSRAACEYFGNVISFDTTHNTNRYNLVFGSFVGMNHHGNALKGIFTDQCISMQRAIEACMPATIHRWCIWYIIMKITSKLNGYKRHQEIEQEMIHVVWNSLTKESFDRNWNDFLMKYGLGDNKWLSGSREQKERESDAADFHTIIPCATKSSIKAHFQHVYTHDKFRKVQAQFREKSKNVKRRHTHIKSSYDELLLEPRSKRFDELVFHLQNICKFASILHRAYDNAMVEMQEHKVKRNKKCSLSHEDANLEAINELQSPPRARTRGRPKNRLGSKMEK</sequence>
<dbReference type="PANTHER" id="PTHR47718">
    <property type="entry name" value="OS01G0519700 PROTEIN"/>
    <property type="match status" value="1"/>
</dbReference>
<protein>
    <submittedName>
        <fullName evidence="2">Uncharacterized protein</fullName>
    </submittedName>
</protein>
<feature type="region of interest" description="Disordered" evidence="1">
    <location>
        <begin position="362"/>
        <end position="383"/>
    </location>
</feature>
<feature type="compositionally biased region" description="Basic residues" evidence="1">
    <location>
        <begin position="367"/>
        <end position="377"/>
    </location>
</feature>